<comment type="caution">
    <text evidence="1">The sequence shown here is derived from an EMBL/GenBank/DDBJ whole genome shotgun (WGS) entry which is preliminary data.</text>
</comment>
<evidence type="ECO:0000313" key="1">
    <source>
        <dbReference type="EMBL" id="RNK99889.1"/>
    </source>
</evidence>
<name>A0AAE8F8V1_XANVA</name>
<dbReference type="Proteomes" id="UP000284283">
    <property type="component" value="Unassembled WGS sequence"/>
</dbReference>
<accession>A0AAE8F8V1</accession>
<sequence>MRVKLRGDTFFQEGQRHAATHAMRQLVVVCHRHAQASIVVPSDSVGLTELLLLVLSLRL</sequence>
<protein>
    <submittedName>
        <fullName evidence="1">Uncharacterized protein</fullName>
    </submittedName>
</protein>
<reference evidence="1 2" key="1">
    <citation type="submission" date="2018-03" db="EMBL/GenBank/DDBJ databases">
        <authorList>
            <person name="Wu G."/>
        </authorList>
    </citation>
    <scope>NUCLEOTIDE SEQUENCE [LARGE SCALE GENOMIC DNA]</scope>
    <source>
        <strain evidence="1 2">SAM-118</strain>
    </source>
</reference>
<proteinExistence type="predicted"/>
<gene>
    <name evidence="1" type="ORF">C9386_15930</name>
</gene>
<organism evidence="1 2">
    <name type="scientific">Xanthomonas vasicola pv. vasculorum</name>
    <dbReference type="NCBI Taxonomy" id="325776"/>
    <lineage>
        <taxon>Bacteria</taxon>
        <taxon>Pseudomonadati</taxon>
        <taxon>Pseudomonadota</taxon>
        <taxon>Gammaproteobacteria</taxon>
        <taxon>Lysobacterales</taxon>
        <taxon>Lysobacteraceae</taxon>
        <taxon>Xanthomonas</taxon>
    </lineage>
</organism>
<dbReference type="EMBL" id="PYTT01000130">
    <property type="protein sequence ID" value="RNK99889.1"/>
    <property type="molecule type" value="Genomic_DNA"/>
</dbReference>
<dbReference type="AlphaFoldDB" id="A0AAE8F8V1"/>
<evidence type="ECO:0000313" key="2">
    <source>
        <dbReference type="Proteomes" id="UP000284283"/>
    </source>
</evidence>